<proteinExistence type="predicted"/>
<name>A0A0E9P986_ANGAN</name>
<dbReference type="AlphaFoldDB" id="A0A0E9P986"/>
<accession>A0A0E9P986</accession>
<organism evidence="1">
    <name type="scientific">Anguilla anguilla</name>
    <name type="common">European freshwater eel</name>
    <name type="synonym">Muraena anguilla</name>
    <dbReference type="NCBI Taxonomy" id="7936"/>
    <lineage>
        <taxon>Eukaryota</taxon>
        <taxon>Metazoa</taxon>
        <taxon>Chordata</taxon>
        <taxon>Craniata</taxon>
        <taxon>Vertebrata</taxon>
        <taxon>Euteleostomi</taxon>
        <taxon>Actinopterygii</taxon>
        <taxon>Neopterygii</taxon>
        <taxon>Teleostei</taxon>
        <taxon>Anguilliformes</taxon>
        <taxon>Anguillidae</taxon>
        <taxon>Anguilla</taxon>
    </lineage>
</organism>
<evidence type="ECO:0000313" key="1">
    <source>
        <dbReference type="EMBL" id="JAH00832.1"/>
    </source>
</evidence>
<reference evidence="1" key="1">
    <citation type="submission" date="2014-11" db="EMBL/GenBank/DDBJ databases">
        <authorList>
            <person name="Amaro Gonzalez C."/>
        </authorList>
    </citation>
    <scope>NUCLEOTIDE SEQUENCE</scope>
</reference>
<sequence>MKLIYSMATFKSTTQNCCYKKDGLLISYVIPV</sequence>
<dbReference type="EMBL" id="GBXM01107745">
    <property type="protein sequence ID" value="JAH00832.1"/>
    <property type="molecule type" value="Transcribed_RNA"/>
</dbReference>
<reference evidence="1" key="2">
    <citation type="journal article" date="2015" name="Fish Shellfish Immunol.">
        <title>Early steps in the European eel (Anguilla anguilla)-Vibrio vulnificus interaction in the gills: Role of the RtxA13 toxin.</title>
        <authorList>
            <person name="Callol A."/>
            <person name="Pajuelo D."/>
            <person name="Ebbesson L."/>
            <person name="Teles M."/>
            <person name="MacKenzie S."/>
            <person name="Amaro C."/>
        </authorList>
    </citation>
    <scope>NUCLEOTIDE SEQUENCE</scope>
</reference>
<protein>
    <submittedName>
        <fullName evidence="1">Uncharacterized protein</fullName>
    </submittedName>
</protein>